<keyword evidence="4" id="KW-0808">Transferase</keyword>
<dbReference type="RefSeq" id="WP_182684696.1">
    <property type="nucleotide sequence ID" value="NZ_JACHTF010000001.1"/>
</dbReference>
<keyword evidence="3" id="KW-0472">Membrane</keyword>
<evidence type="ECO:0000313" key="4">
    <source>
        <dbReference type="EMBL" id="MBB1059030.1"/>
    </source>
</evidence>
<dbReference type="Proteomes" id="UP000523196">
    <property type="component" value="Unassembled WGS sequence"/>
</dbReference>
<dbReference type="GO" id="GO:0032259">
    <property type="term" value="P:methylation"/>
    <property type="evidence" value="ECO:0007669"/>
    <property type="project" value="UniProtKB-KW"/>
</dbReference>
<reference evidence="4 5" key="1">
    <citation type="submission" date="2020-08" db="EMBL/GenBank/DDBJ databases">
        <authorList>
            <person name="Xu S."/>
            <person name="Li A."/>
        </authorList>
    </citation>
    <scope>NUCLEOTIDE SEQUENCE [LARGE SCALE GENOMIC DNA]</scope>
    <source>
        <strain evidence="4 5">119BY6-57</strain>
    </source>
</reference>
<evidence type="ECO:0000256" key="2">
    <source>
        <dbReference type="SAM" id="MobiDB-lite"/>
    </source>
</evidence>
<evidence type="ECO:0000313" key="5">
    <source>
        <dbReference type="Proteomes" id="UP000523196"/>
    </source>
</evidence>
<sequence>MAGMMTTRRLLGLAMAAAGVALLIAGTLRGSTPVMLIGMVVLGMLVGGLVVAVLQRAIVVMNLAAATRADVDRALMLIEAHPAQLKRAMAEAEATDRGERQKLRVAVETSISGVQNALGEKLTRMGEAQALQSSIMTVALGQALETLAGRLQALEAGLAGLEAHLAGLDARVEQASDSLREAGSVQDQLRRLMLEGNSLAVRAYRDIHAALDAHAETLGTATTGIDAHFVGQRAGQEALAERFDVQAEAAEQVLRRLGDDLRDGLARQAAADVASRNRATEGVERVVALIESLRKGYEADKQALKAFTHNEKKLRSLSRVPLQWLKTETVREVEALMQLRELLGTEGPTPLLGGWAMDPEAMLSLVELVLERKPRCIVELGSGTSSLWLAMALKKNGTGRLVSYDHLGEYAESTRKALEAHGVGAFAQVRAAPLVDVAIGEETYAWYSLPDAPGEGEIDLLIVDGPPGGTGPMARFPAIPRLFDQLREDAIVVVDDASRPDEKTMLDRWEAAFPALRRGHALGTRTATLSVSRSVRTDGAGERPAPEGASVDSQRSKAPVHRAK</sequence>
<gene>
    <name evidence="4" type="ORF">H4F98_00415</name>
</gene>
<dbReference type="Pfam" id="PF13578">
    <property type="entry name" value="Methyltransf_24"/>
    <property type="match status" value="1"/>
</dbReference>
<dbReference type="EMBL" id="JACHTF010000001">
    <property type="protein sequence ID" value="MBB1059030.1"/>
    <property type="molecule type" value="Genomic_DNA"/>
</dbReference>
<feature type="coiled-coil region" evidence="1">
    <location>
        <begin position="144"/>
        <end position="178"/>
    </location>
</feature>
<keyword evidence="5" id="KW-1185">Reference proteome</keyword>
<feature type="compositionally biased region" description="Basic and acidic residues" evidence="2">
    <location>
        <begin position="535"/>
        <end position="545"/>
    </location>
</feature>
<keyword evidence="4" id="KW-0489">Methyltransferase</keyword>
<proteinExistence type="predicted"/>
<protein>
    <submittedName>
        <fullName evidence="4">Class I SAM-dependent methyltransferase</fullName>
    </submittedName>
</protein>
<feature type="region of interest" description="Disordered" evidence="2">
    <location>
        <begin position="528"/>
        <end position="564"/>
    </location>
</feature>
<dbReference type="InterPro" id="IPR029063">
    <property type="entry name" value="SAM-dependent_MTases_sf"/>
</dbReference>
<dbReference type="Gene3D" id="3.40.50.150">
    <property type="entry name" value="Vaccinia Virus protein VP39"/>
    <property type="match status" value="1"/>
</dbReference>
<name>A0A7W3TIM7_9GAMM</name>
<dbReference type="GO" id="GO:0008168">
    <property type="term" value="F:methyltransferase activity"/>
    <property type="evidence" value="ECO:0007669"/>
    <property type="project" value="UniProtKB-KW"/>
</dbReference>
<feature type="transmembrane region" description="Helical" evidence="3">
    <location>
        <begin position="35"/>
        <end position="54"/>
    </location>
</feature>
<evidence type="ECO:0000256" key="1">
    <source>
        <dbReference type="SAM" id="Coils"/>
    </source>
</evidence>
<comment type="caution">
    <text evidence="4">The sequence shown here is derived from an EMBL/GenBank/DDBJ whole genome shotgun (WGS) entry which is preliminary data.</text>
</comment>
<dbReference type="SUPFAM" id="SSF53335">
    <property type="entry name" value="S-adenosyl-L-methionine-dependent methyltransferases"/>
    <property type="match status" value="1"/>
</dbReference>
<keyword evidence="3" id="KW-1133">Transmembrane helix</keyword>
<keyword evidence="3" id="KW-0812">Transmembrane</keyword>
<evidence type="ECO:0000256" key="3">
    <source>
        <dbReference type="SAM" id="Phobius"/>
    </source>
</evidence>
<accession>A0A7W3TIM7</accession>
<keyword evidence="1" id="KW-0175">Coiled coil</keyword>
<dbReference type="AlphaFoldDB" id="A0A7W3TIM7"/>
<organism evidence="4 5">
    <name type="scientific">Marilutibacter spongiae</name>
    <dbReference type="NCBI Taxonomy" id="2025720"/>
    <lineage>
        <taxon>Bacteria</taxon>
        <taxon>Pseudomonadati</taxon>
        <taxon>Pseudomonadota</taxon>
        <taxon>Gammaproteobacteria</taxon>
        <taxon>Lysobacterales</taxon>
        <taxon>Lysobacteraceae</taxon>
        <taxon>Marilutibacter</taxon>
    </lineage>
</organism>